<dbReference type="RefSeq" id="WP_205157277.1">
    <property type="nucleotide sequence ID" value="NZ_JAFEUM010000001.1"/>
</dbReference>
<gene>
    <name evidence="2" type="ORF">JQC93_04685</name>
</gene>
<dbReference type="Proteomes" id="UP000809621">
    <property type="component" value="Unassembled WGS sequence"/>
</dbReference>
<protein>
    <submittedName>
        <fullName evidence="2">Conjugal transfer protein TraF</fullName>
    </submittedName>
</protein>
<name>A0ABS2HIM3_9VIBR</name>
<dbReference type="Gene3D" id="2.40.160.60">
    <property type="entry name" value="Outer membrane protein transport protein (OMPP1/FadL/TodX)"/>
    <property type="match status" value="1"/>
</dbReference>
<evidence type="ECO:0000313" key="2">
    <source>
        <dbReference type="EMBL" id="MBM7035697.1"/>
    </source>
</evidence>
<keyword evidence="3" id="KW-1185">Reference proteome</keyword>
<dbReference type="Pfam" id="PF13729">
    <property type="entry name" value="TraF_2"/>
    <property type="match status" value="1"/>
</dbReference>
<feature type="signal peptide" evidence="1">
    <location>
        <begin position="1"/>
        <end position="25"/>
    </location>
</feature>
<dbReference type="EMBL" id="JAFEUM010000001">
    <property type="protein sequence ID" value="MBM7035697.1"/>
    <property type="molecule type" value="Genomic_DNA"/>
</dbReference>
<feature type="chain" id="PRO_5046661233" evidence="1">
    <location>
        <begin position="26"/>
        <end position="383"/>
    </location>
</feature>
<dbReference type="InterPro" id="IPR032811">
    <property type="entry name" value="Put_conjugal_transfer"/>
</dbReference>
<proteinExistence type="predicted"/>
<organism evidence="2 3">
    <name type="scientific">Vibrio ulleungensis</name>
    <dbReference type="NCBI Taxonomy" id="2807619"/>
    <lineage>
        <taxon>Bacteria</taxon>
        <taxon>Pseudomonadati</taxon>
        <taxon>Pseudomonadota</taxon>
        <taxon>Gammaproteobacteria</taxon>
        <taxon>Vibrionales</taxon>
        <taxon>Vibrionaceae</taxon>
        <taxon>Vibrio</taxon>
    </lineage>
</organism>
<evidence type="ECO:0000313" key="3">
    <source>
        <dbReference type="Proteomes" id="UP000809621"/>
    </source>
</evidence>
<accession>A0ABS2HIM3</accession>
<keyword evidence="1" id="KW-0732">Signal</keyword>
<reference evidence="2 3" key="1">
    <citation type="submission" date="2021-02" db="EMBL/GenBank/DDBJ databases">
        <authorList>
            <person name="Park J.-S."/>
        </authorList>
    </citation>
    <scope>NUCLEOTIDE SEQUENCE [LARGE SCALE GENOMIC DNA]</scope>
    <source>
        <strain evidence="2 3">188UL20-2</strain>
    </source>
</reference>
<dbReference type="InterPro" id="IPR011250">
    <property type="entry name" value="OMP/PagP_B-barrel"/>
</dbReference>
<sequence>MQWNSNTTFKLSLVTLSLATTSVFANNYAVDGRGNGMGGTGVVTASYLTAPFYNPALGTIYRQNDDVGMILPGVGIGYVNQDGLMDDIENLMDVMDQPIVDPDEVNSALNALSGDQVRTEIGAIAAFAIPNPIVSTNVFTKIYNDTYATPLVPDGSDPIDRAESSAVHAVSVGIFEFGVNFAKYANVLGHHMSFGIAPKFQQIYTYVDSSSLESFEILEMGGEMTSESGLNLDAGALWFYGPLRLGIAGKNLLSKSVDTASYTETIGSETYNVGYRYDLTPVYTVGAGYVDDYMSFSVDYDINSDKRFNAFDDDVKMLRVGAEFDLARQAQIRVGYKTNRLSDEEVYTAGLGISPFGLFHLDAAINYKSMDNLGLYANFLVYY</sequence>
<comment type="caution">
    <text evidence="2">The sequence shown here is derived from an EMBL/GenBank/DDBJ whole genome shotgun (WGS) entry which is preliminary data.</text>
</comment>
<evidence type="ECO:0000256" key="1">
    <source>
        <dbReference type="SAM" id="SignalP"/>
    </source>
</evidence>
<dbReference type="SUPFAM" id="SSF56925">
    <property type="entry name" value="OMPA-like"/>
    <property type="match status" value="1"/>
</dbReference>